<dbReference type="InterPro" id="IPR002328">
    <property type="entry name" value="ADH_Zn_CS"/>
</dbReference>
<protein>
    <submittedName>
        <fullName evidence="9">D-arabinose 1-dehydrogenase-like Zn-dependent alcohol dehydrogenase</fullName>
    </submittedName>
</protein>
<comment type="cofactor">
    <cofactor evidence="1 7">
        <name>Zn(2+)</name>
        <dbReference type="ChEBI" id="CHEBI:29105"/>
    </cofactor>
</comment>
<dbReference type="InterPro" id="IPR011032">
    <property type="entry name" value="GroES-like_sf"/>
</dbReference>
<organism evidence="9 10">
    <name type="scientific">Paraburkholderia bannensis</name>
    <dbReference type="NCBI Taxonomy" id="765414"/>
    <lineage>
        <taxon>Bacteria</taxon>
        <taxon>Pseudomonadati</taxon>
        <taxon>Pseudomonadota</taxon>
        <taxon>Betaproteobacteria</taxon>
        <taxon>Burkholderiales</taxon>
        <taxon>Burkholderiaceae</taxon>
        <taxon>Paraburkholderia</taxon>
    </lineage>
</organism>
<keyword evidence="3 7" id="KW-0479">Metal-binding</keyword>
<dbReference type="Gene3D" id="3.40.50.720">
    <property type="entry name" value="NAD(P)-binding Rossmann-like Domain"/>
    <property type="match status" value="1"/>
</dbReference>
<dbReference type="Pfam" id="PF08240">
    <property type="entry name" value="ADH_N"/>
    <property type="match status" value="1"/>
</dbReference>
<comment type="caution">
    <text evidence="9">The sequence shown here is derived from an EMBL/GenBank/DDBJ whole genome shotgun (WGS) entry which is preliminary data.</text>
</comment>
<dbReference type="CDD" id="cd08296">
    <property type="entry name" value="CAD_like"/>
    <property type="match status" value="1"/>
</dbReference>
<feature type="domain" description="Enoyl reductase (ER)" evidence="8">
    <location>
        <begin position="13"/>
        <end position="338"/>
    </location>
</feature>
<dbReference type="SUPFAM" id="SSF51735">
    <property type="entry name" value="NAD(P)-binding Rossmann-fold domains"/>
    <property type="match status" value="1"/>
</dbReference>
<keyword evidence="6" id="KW-0520">NAD</keyword>
<keyword evidence="10" id="KW-1185">Reference proteome</keyword>
<dbReference type="Proteomes" id="UP000571554">
    <property type="component" value="Unassembled WGS sequence"/>
</dbReference>
<dbReference type="InterPro" id="IPR020843">
    <property type="entry name" value="ER"/>
</dbReference>
<dbReference type="SUPFAM" id="SSF50129">
    <property type="entry name" value="GroES-like"/>
    <property type="match status" value="1"/>
</dbReference>
<comment type="similarity">
    <text evidence="2 7">Belongs to the zinc-containing alcohol dehydrogenase family.</text>
</comment>
<evidence type="ECO:0000256" key="4">
    <source>
        <dbReference type="ARBA" id="ARBA00022833"/>
    </source>
</evidence>
<dbReference type="RefSeq" id="WP_183724702.1">
    <property type="nucleotide sequence ID" value="NZ_JACHBW010000008.1"/>
</dbReference>
<dbReference type="InterPro" id="IPR036291">
    <property type="entry name" value="NAD(P)-bd_dom_sf"/>
</dbReference>
<dbReference type="PANTHER" id="PTHR42940:SF7">
    <property type="entry name" value="ALCOHOL DEHYDROGENASE-LIKE N-TERMINAL DOMAIN-CONTAINING PROTEIN"/>
    <property type="match status" value="1"/>
</dbReference>
<dbReference type="FunFam" id="3.40.50.720:FF:000039">
    <property type="entry name" value="Alcohol dehydrogenase AdhP"/>
    <property type="match status" value="1"/>
</dbReference>
<evidence type="ECO:0000259" key="8">
    <source>
        <dbReference type="SMART" id="SM00829"/>
    </source>
</evidence>
<dbReference type="GO" id="GO:0005737">
    <property type="term" value="C:cytoplasm"/>
    <property type="evidence" value="ECO:0007669"/>
    <property type="project" value="TreeGrafter"/>
</dbReference>
<dbReference type="AlphaFoldDB" id="A0A7W9WTW0"/>
<name>A0A7W9WTW0_9BURK</name>
<gene>
    <name evidence="9" type="ORF">F4827_003038</name>
</gene>
<accession>A0A7W9WTW0</accession>
<evidence type="ECO:0000256" key="5">
    <source>
        <dbReference type="ARBA" id="ARBA00023002"/>
    </source>
</evidence>
<evidence type="ECO:0000256" key="6">
    <source>
        <dbReference type="ARBA" id="ARBA00023027"/>
    </source>
</evidence>
<proteinExistence type="inferred from homology"/>
<dbReference type="GO" id="GO:0008270">
    <property type="term" value="F:zinc ion binding"/>
    <property type="evidence" value="ECO:0007669"/>
    <property type="project" value="InterPro"/>
</dbReference>
<evidence type="ECO:0000256" key="7">
    <source>
        <dbReference type="RuleBase" id="RU361277"/>
    </source>
</evidence>
<reference evidence="9 10" key="1">
    <citation type="submission" date="2020-08" db="EMBL/GenBank/DDBJ databases">
        <title>Above-ground endophytic microbial communities from plants in different locations in the United States.</title>
        <authorList>
            <person name="Frank C."/>
        </authorList>
    </citation>
    <scope>NUCLEOTIDE SEQUENCE [LARGE SCALE GENOMIC DNA]</scope>
    <source>
        <strain evidence="9 10">WP4_2_2</strain>
    </source>
</reference>
<evidence type="ECO:0000256" key="1">
    <source>
        <dbReference type="ARBA" id="ARBA00001947"/>
    </source>
</evidence>
<keyword evidence="4 7" id="KW-0862">Zinc</keyword>
<evidence type="ECO:0000313" key="10">
    <source>
        <dbReference type="Proteomes" id="UP000571554"/>
    </source>
</evidence>
<dbReference type="Gene3D" id="3.90.180.10">
    <property type="entry name" value="Medium-chain alcohol dehydrogenases, catalytic domain"/>
    <property type="match status" value="1"/>
</dbReference>
<dbReference type="PANTHER" id="PTHR42940">
    <property type="entry name" value="ALCOHOL DEHYDROGENASE 1-RELATED"/>
    <property type="match status" value="1"/>
</dbReference>
<sequence>MPTMQAVQVTKAGGPLELVERDIPEPAAGHVLIKVQACGICHSDSLTKEGQWPGLAFPRVPGHEIAGVIERMGAGVEGWSVGQRVGVGWHGGHCGHCGHCERCRHGDFVLCQNAQIPGISYDGGYAQYMVAPQEALARMPDDLADVDAAPLLCAGITTFNALRHSGARAGDVAAIHGIGGLGHLGVQFARKMGFVTVAIARGQDKAPLAKQLGAHHYIDSSAQNVGETLQALGGARVILATVTNGAAMSAALAGLGVNGKLIMVGVAQEPVEVPVTQFIMGRQSVQGWPSGTAADSQETLAFSAISDVKPMIEEYPLERAAEAYDRMMSGKARFRVVLTPGKH</sequence>
<evidence type="ECO:0000256" key="2">
    <source>
        <dbReference type="ARBA" id="ARBA00008072"/>
    </source>
</evidence>
<dbReference type="SMART" id="SM00829">
    <property type="entry name" value="PKS_ER"/>
    <property type="match status" value="1"/>
</dbReference>
<dbReference type="Pfam" id="PF00107">
    <property type="entry name" value="ADH_zinc_N"/>
    <property type="match status" value="1"/>
</dbReference>
<dbReference type="EMBL" id="JACHBW010000008">
    <property type="protein sequence ID" value="MBB6103183.1"/>
    <property type="molecule type" value="Genomic_DNA"/>
</dbReference>
<dbReference type="InterPro" id="IPR013154">
    <property type="entry name" value="ADH-like_N"/>
</dbReference>
<dbReference type="PROSITE" id="PS00059">
    <property type="entry name" value="ADH_ZINC"/>
    <property type="match status" value="1"/>
</dbReference>
<dbReference type="GO" id="GO:0004022">
    <property type="term" value="F:alcohol dehydrogenase (NAD+) activity"/>
    <property type="evidence" value="ECO:0007669"/>
    <property type="project" value="TreeGrafter"/>
</dbReference>
<keyword evidence="5" id="KW-0560">Oxidoreductase</keyword>
<evidence type="ECO:0000256" key="3">
    <source>
        <dbReference type="ARBA" id="ARBA00022723"/>
    </source>
</evidence>
<evidence type="ECO:0000313" key="9">
    <source>
        <dbReference type="EMBL" id="MBB6103183.1"/>
    </source>
</evidence>
<dbReference type="InterPro" id="IPR013149">
    <property type="entry name" value="ADH-like_C"/>
</dbReference>